<evidence type="ECO:0000256" key="5">
    <source>
        <dbReference type="ARBA" id="ARBA00022840"/>
    </source>
</evidence>
<accession>A0AAW1JMZ1</accession>
<dbReference type="Pfam" id="PF01715">
    <property type="entry name" value="IPPT"/>
    <property type="match status" value="2"/>
</dbReference>
<evidence type="ECO:0000256" key="3">
    <source>
        <dbReference type="ARBA" id="ARBA00022712"/>
    </source>
</evidence>
<dbReference type="EMBL" id="JBDFQZ010000007">
    <property type="protein sequence ID" value="KAK9705213.1"/>
    <property type="molecule type" value="Genomic_DNA"/>
</dbReference>
<dbReference type="AlphaFoldDB" id="A0AAW1JMZ1"/>
<dbReference type="InterPro" id="IPR018022">
    <property type="entry name" value="IPT"/>
</dbReference>
<dbReference type="InterPro" id="IPR039657">
    <property type="entry name" value="Dimethylallyltransferase"/>
</dbReference>
<keyword evidence="4" id="KW-0547">Nucleotide-binding</keyword>
<evidence type="ECO:0000313" key="6">
    <source>
        <dbReference type="EMBL" id="KAK9705213.1"/>
    </source>
</evidence>
<keyword evidence="2" id="KW-0808">Transferase</keyword>
<keyword evidence="5" id="KW-0067">ATP-binding</keyword>
<gene>
    <name evidence="6" type="ORF">RND81_07G041400</name>
</gene>
<protein>
    <recommendedName>
        <fullName evidence="8">Adenylate isopentenyltransferase</fullName>
    </recommendedName>
</protein>
<evidence type="ECO:0000256" key="4">
    <source>
        <dbReference type="ARBA" id="ARBA00022741"/>
    </source>
</evidence>
<keyword evidence="7" id="KW-1185">Reference proteome</keyword>
<organism evidence="6 7">
    <name type="scientific">Saponaria officinalis</name>
    <name type="common">Common soapwort</name>
    <name type="synonym">Lychnis saponaria</name>
    <dbReference type="NCBI Taxonomy" id="3572"/>
    <lineage>
        <taxon>Eukaryota</taxon>
        <taxon>Viridiplantae</taxon>
        <taxon>Streptophyta</taxon>
        <taxon>Embryophyta</taxon>
        <taxon>Tracheophyta</taxon>
        <taxon>Spermatophyta</taxon>
        <taxon>Magnoliopsida</taxon>
        <taxon>eudicotyledons</taxon>
        <taxon>Gunneridae</taxon>
        <taxon>Pentapetalae</taxon>
        <taxon>Caryophyllales</taxon>
        <taxon>Caryophyllaceae</taxon>
        <taxon>Caryophylleae</taxon>
        <taxon>Saponaria</taxon>
    </lineage>
</organism>
<dbReference type="PANTHER" id="PTHR11088:SF86">
    <property type="entry name" value="ADENYLATE ISOPENTENYLTRANSFERASE 4-RELATED"/>
    <property type="match status" value="1"/>
</dbReference>
<dbReference type="GO" id="GO:0005739">
    <property type="term" value="C:mitochondrion"/>
    <property type="evidence" value="ECO:0007669"/>
    <property type="project" value="TreeGrafter"/>
</dbReference>
<dbReference type="InterPro" id="IPR027417">
    <property type="entry name" value="P-loop_NTPase"/>
</dbReference>
<dbReference type="GO" id="GO:0009824">
    <property type="term" value="F:AMP dimethylallyltransferase activity"/>
    <property type="evidence" value="ECO:0007669"/>
    <property type="project" value="TreeGrafter"/>
</dbReference>
<evidence type="ECO:0000256" key="2">
    <source>
        <dbReference type="ARBA" id="ARBA00022679"/>
    </source>
</evidence>
<dbReference type="Gene3D" id="3.40.50.300">
    <property type="entry name" value="P-loop containing nucleotide triphosphate hydrolases"/>
    <property type="match status" value="1"/>
</dbReference>
<dbReference type="SUPFAM" id="SSF52540">
    <property type="entry name" value="P-loop containing nucleoside triphosphate hydrolases"/>
    <property type="match status" value="1"/>
</dbReference>
<reference evidence="6" key="1">
    <citation type="submission" date="2024-03" db="EMBL/GenBank/DDBJ databases">
        <title>WGS assembly of Saponaria officinalis var. Norfolk2.</title>
        <authorList>
            <person name="Jenkins J."/>
            <person name="Shu S."/>
            <person name="Grimwood J."/>
            <person name="Barry K."/>
            <person name="Goodstein D."/>
            <person name="Schmutz J."/>
            <person name="Leebens-Mack J."/>
            <person name="Osbourn A."/>
        </authorList>
    </citation>
    <scope>NUCLEOTIDE SEQUENCE [LARGE SCALE GENOMIC DNA]</scope>
    <source>
        <strain evidence="6">JIC</strain>
    </source>
</reference>
<evidence type="ECO:0000313" key="7">
    <source>
        <dbReference type="Proteomes" id="UP001443914"/>
    </source>
</evidence>
<dbReference type="GO" id="GO:0006400">
    <property type="term" value="P:tRNA modification"/>
    <property type="evidence" value="ECO:0007669"/>
    <property type="project" value="TreeGrafter"/>
</dbReference>
<dbReference type="GO" id="GO:0052381">
    <property type="term" value="F:tRNA dimethylallyltransferase activity"/>
    <property type="evidence" value="ECO:0007669"/>
    <property type="project" value="InterPro"/>
</dbReference>
<dbReference type="GO" id="GO:0005524">
    <property type="term" value="F:ATP binding"/>
    <property type="evidence" value="ECO:0007669"/>
    <property type="project" value="UniProtKB-KW"/>
</dbReference>
<dbReference type="Proteomes" id="UP001443914">
    <property type="component" value="Unassembled WGS sequence"/>
</dbReference>
<dbReference type="HAMAP" id="MF_00185">
    <property type="entry name" value="IPP_trans"/>
    <property type="match status" value="1"/>
</dbReference>
<proteinExistence type="inferred from homology"/>
<sequence>MRLTFPFHLGKKLPSFLPSSLFKTMEFFSTTGSLQGYRQKDKVVVIMGPTGSGKSRLSVDLASRFPGEVINSDKIQVYRGLDITTNKITLNEQLGVPHHLLGDIDSASHGEFTPSHFRSHASHVVSGILGRGKVPYIAGGSNSFIYALLAERFNPETDVFTGLDPVCSELRYKCCFLWVDVSLPVLNEYLKKRVDEMIDSGMVDELEGYYDSDELNDSPPNTGLRKAIGVPEFERYFSDTCRMEDDIVREGAYEEAVRAIKENTCRLAKTQMEKIQRLRGGGWGLHRVDGTYSFRAVLEGSKSWSDIWEKQVLKPSMKIVKSFLEEE</sequence>
<dbReference type="GO" id="GO:0009691">
    <property type="term" value="P:cytokinin biosynthetic process"/>
    <property type="evidence" value="ECO:0007669"/>
    <property type="project" value="UniProtKB-KW"/>
</dbReference>
<dbReference type="Gene3D" id="1.10.287.890">
    <property type="entry name" value="Crystal structure of tRNA isopentenylpyrophosphate transferase (bh2366) domain"/>
    <property type="match status" value="1"/>
</dbReference>
<name>A0AAW1JMZ1_SAPOF</name>
<evidence type="ECO:0008006" key="8">
    <source>
        <dbReference type="Google" id="ProtNLM"/>
    </source>
</evidence>
<keyword evidence="3" id="KW-0203">Cytokinin biosynthesis</keyword>
<evidence type="ECO:0000256" key="1">
    <source>
        <dbReference type="ARBA" id="ARBA00005842"/>
    </source>
</evidence>
<dbReference type="PANTHER" id="PTHR11088">
    <property type="entry name" value="TRNA DIMETHYLALLYLTRANSFERASE"/>
    <property type="match status" value="1"/>
</dbReference>
<comment type="caution">
    <text evidence="6">The sequence shown here is derived from an EMBL/GenBank/DDBJ whole genome shotgun (WGS) entry which is preliminary data.</text>
</comment>
<comment type="similarity">
    <text evidence="1">Belongs to the IPP transferase family.</text>
</comment>